<reference evidence="2" key="2">
    <citation type="journal article" date="2015" name="Fish Shellfish Immunol.">
        <title>Early steps in the European eel (Anguilla anguilla)-Vibrio vulnificus interaction in the gills: Role of the RtxA13 toxin.</title>
        <authorList>
            <person name="Callol A."/>
            <person name="Pajuelo D."/>
            <person name="Ebbesson L."/>
            <person name="Teles M."/>
            <person name="MacKenzie S."/>
            <person name="Amaro C."/>
        </authorList>
    </citation>
    <scope>NUCLEOTIDE SEQUENCE</scope>
</reference>
<protein>
    <submittedName>
        <fullName evidence="2">Uncharacterized protein</fullName>
    </submittedName>
</protein>
<reference evidence="2" key="1">
    <citation type="submission" date="2014-11" db="EMBL/GenBank/DDBJ databases">
        <authorList>
            <person name="Amaro Gonzalez C."/>
        </authorList>
    </citation>
    <scope>NUCLEOTIDE SEQUENCE</scope>
</reference>
<organism evidence="2">
    <name type="scientific">Anguilla anguilla</name>
    <name type="common">European freshwater eel</name>
    <name type="synonym">Muraena anguilla</name>
    <dbReference type="NCBI Taxonomy" id="7936"/>
    <lineage>
        <taxon>Eukaryota</taxon>
        <taxon>Metazoa</taxon>
        <taxon>Chordata</taxon>
        <taxon>Craniata</taxon>
        <taxon>Vertebrata</taxon>
        <taxon>Euteleostomi</taxon>
        <taxon>Actinopterygii</taxon>
        <taxon>Neopterygii</taxon>
        <taxon>Teleostei</taxon>
        <taxon>Anguilliformes</taxon>
        <taxon>Anguillidae</taxon>
        <taxon>Anguilla</taxon>
    </lineage>
</organism>
<feature type="region of interest" description="Disordered" evidence="1">
    <location>
        <begin position="1"/>
        <end position="33"/>
    </location>
</feature>
<evidence type="ECO:0000256" key="1">
    <source>
        <dbReference type="SAM" id="MobiDB-lite"/>
    </source>
</evidence>
<name>A0A0E9TLI9_ANGAN</name>
<proteinExistence type="predicted"/>
<dbReference type="AlphaFoldDB" id="A0A0E9TLI9"/>
<accession>A0A0E9TLI9</accession>
<dbReference type="EMBL" id="GBXM01054964">
    <property type="protein sequence ID" value="JAH53613.1"/>
    <property type="molecule type" value="Transcribed_RNA"/>
</dbReference>
<evidence type="ECO:0000313" key="2">
    <source>
        <dbReference type="EMBL" id="JAH53613.1"/>
    </source>
</evidence>
<sequence length="33" mass="3998">MHSPQHHNLPDRFLKLQTGTQDRSRQCVRWVPQ</sequence>